<keyword evidence="6" id="KW-1185">Reference proteome</keyword>
<dbReference type="InterPro" id="IPR016161">
    <property type="entry name" value="Ald_DH/histidinol_DH"/>
</dbReference>
<dbReference type="PANTHER" id="PTHR43866">
    <property type="entry name" value="MALONATE-SEMIALDEHYDE DEHYDROGENASE"/>
    <property type="match status" value="1"/>
</dbReference>
<feature type="domain" description="Aldehyde dehydrogenase" evidence="4">
    <location>
        <begin position="21"/>
        <end position="476"/>
    </location>
</feature>
<name>A0ABW3Y5V0_9ACTN</name>
<comment type="caution">
    <text evidence="5">The sequence shown here is derived from an EMBL/GenBank/DDBJ whole genome shotgun (WGS) entry which is preliminary data.</text>
</comment>
<keyword evidence="3" id="KW-0520">NAD</keyword>
<organism evidence="5 6">
    <name type="scientific">Micromonospora sonneratiae</name>
    <dbReference type="NCBI Taxonomy" id="1184706"/>
    <lineage>
        <taxon>Bacteria</taxon>
        <taxon>Bacillati</taxon>
        <taxon>Actinomycetota</taxon>
        <taxon>Actinomycetes</taxon>
        <taxon>Micromonosporales</taxon>
        <taxon>Micromonosporaceae</taxon>
        <taxon>Micromonospora</taxon>
    </lineage>
</organism>
<dbReference type="InterPro" id="IPR010061">
    <property type="entry name" value="MeMal-semiAld_DH"/>
</dbReference>
<protein>
    <recommendedName>
        <fullName evidence="1">methylmalonate-semialdehyde dehydrogenase (CoA acylating)</fullName>
        <ecNumber evidence="1">1.2.1.27</ecNumber>
    </recommendedName>
</protein>
<dbReference type="CDD" id="cd07085">
    <property type="entry name" value="ALDH_F6_MMSDH"/>
    <property type="match status" value="1"/>
</dbReference>
<dbReference type="EC" id="1.2.1.27" evidence="1"/>
<accession>A0ABW3Y5V0</accession>
<dbReference type="Gene3D" id="3.40.605.10">
    <property type="entry name" value="Aldehyde Dehydrogenase, Chain A, domain 1"/>
    <property type="match status" value="1"/>
</dbReference>
<evidence type="ECO:0000256" key="1">
    <source>
        <dbReference type="ARBA" id="ARBA00013048"/>
    </source>
</evidence>
<dbReference type="InterPro" id="IPR016160">
    <property type="entry name" value="Ald_DH_CS_CYS"/>
</dbReference>
<gene>
    <name evidence="5" type="ORF">ACFQ4H_00595</name>
</gene>
<evidence type="ECO:0000256" key="3">
    <source>
        <dbReference type="ARBA" id="ARBA00023027"/>
    </source>
</evidence>
<dbReference type="Proteomes" id="UP001597260">
    <property type="component" value="Unassembled WGS sequence"/>
</dbReference>
<evidence type="ECO:0000313" key="5">
    <source>
        <dbReference type="EMBL" id="MFD1319579.1"/>
    </source>
</evidence>
<dbReference type="SUPFAM" id="SSF53720">
    <property type="entry name" value="ALDH-like"/>
    <property type="match status" value="1"/>
</dbReference>
<dbReference type="InterPro" id="IPR016162">
    <property type="entry name" value="Ald_DH_N"/>
</dbReference>
<dbReference type="EMBL" id="JBHTMP010000001">
    <property type="protein sequence ID" value="MFD1319579.1"/>
    <property type="molecule type" value="Genomic_DNA"/>
</dbReference>
<dbReference type="GO" id="GO:0016491">
    <property type="term" value="F:oxidoreductase activity"/>
    <property type="evidence" value="ECO:0007669"/>
    <property type="project" value="UniProtKB-KW"/>
</dbReference>
<evidence type="ECO:0000256" key="2">
    <source>
        <dbReference type="ARBA" id="ARBA00023002"/>
    </source>
</evidence>
<dbReference type="PROSITE" id="PS00070">
    <property type="entry name" value="ALDEHYDE_DEHYDR_CYS"/>
    <property type="match status" value="1"/>
</dbReference>
<proteinExistence type="predicted"/>
<dbReference type="InterPro" id="IPR015590">
    <property type="entry name" value="Aldehyde_DH_dom"/>
</dbReference>
<keyword evidence="2 5" id="KW-0560">Oxidoreductase</keyword>
<dbReference type="Gene3D" id="3.40.309.10">
    <property type="entry name" value="Aldehyde Dehydrogenase, Chain A, domain 2"/>
    <property type="match status" value="1"/>
</dbReference>
<dbReference type="RefSeq" id="WP_377565582.1">
    <property type="nucleotide sequence ID" value="NZ_JBHTMP010000001.1"/>
</dbReference>
<dbReference type="Pfam" id="PF00171">
    <property type="entry name" value="Aldedh"/>
    <property type="match status" value="1"/>
</dbReference>
<dbReference type="InterPro" id="IPR016163">
    <property type="entry name" value="Ald_DH_C"/>
</dbReference>
<sequence>MRTIDHWIGGAPAAGGIGYATVWQPATGHPQAQVALGGRAEVDLAVAAAAKAYDTWSETSLSRRTRVMFALRDLVERHEDELARLITAEHGKTVEDARGEVVRGREVIEFACGIPQLLKGGYSDQVSTGVDSYSLRAPLGVCVGITPFNFPVMVPMWMHPIAIACGNTFVLKPSERDPSPANLVAQLYADAGLPDGVFNVVHGDREAVDVLLDHPDVAAVSFVGSTPIASHVHRRASASGKRVQALGGAKNHAVVLPDANLVDAARQIAGAAYGSAGQRCMAVSVVVAVGSIADELVELLARQAAAIVVGPGDQAGSEMGPVVTAQARERVVAAVTGAREAGAEIVVDGRALRVDGHEDGFFVGPCLVDRVTPTMEAYQQEIFGPVLVVLRAESLDEAIAIINANPYGNGTALFTSGGAAARRFVRGVTVGMIGVNVPVPVPMAYHSFGGWKASLFGDVHAHGTEGVAFYTRGKVVTGRWPEPSEAARSALDFPTAS</sequence>
<reference evidence="6" key="1">
    <citation type="journal article" date="2019" name="Int. J. Syst. Evol. Microbiol.">
        <title>The Global Catalogue of Microorganisms (GCM) 10K type strain sequencing project: providing services to taxonomists for standard genome sequencing and annotation.</title>
        <authorList>
            <consortium name="The Broad Institute Genomics Platform"/>
            <consortium name="The Broad Institute Genome Sequencing Center for Infectious Disease"/>
            <person name="Wu L."/>
            <person name="Ma J."/>
        </authorList>
    </citation>
    <scope>NUCLEOTIDE SEQUENCE [LARGE SCALE GENOMIC DNA]</scope>
    <source>
        <strain evidence="6">JCM 31037</strain>
    </source>
</reference>
<dbReference type="NCBIfam" id="TIGR01722">
    <property type="entry name" value="MMSDH"/>
    <property type="match status" value="1"/>
</dbReference>
<evidence type="ECO:0000259" key="4">
    <source>
        <dbReference type="Pfam" id="PF00171"/>
    </source>
</evidence>
<evidence type="ECO:0000313" key="6">
    <source>
        <dbReference type="Proteomes" id="UP001597260"/>
    </source>
</evidence>
<dbReference type="PANTHER" id="PTHR43866:SF4">
    <property type="entry name" value="MALONATE-SEMIALDEHYDE DEHYDROGENASE"/>
    <property type="match status" value="1"/>
</dbReference>